<dbReference type="Proteomes" id="UP000662986">
    <property type="component" value="Chromosome"/>
</dbReference>
<protein>
    <submittedName>
        <fullName evidence="2">Uncharacterized protein</fullName>
    </submittedName>
</protein>
<evidence type="ECO:0000313" key="2">
    <source>
        <dbReference type="EMBL" id="QSE90311.1"/>
    </source>
</evidence>
<sequence length="65" mass="7459">MDDFTSITDPGERLRAIRQSMEDKAASRPRVDNQGRRLDREKPDPTRRWDGHGRLIAESPGDDNP</sequence>
<reference evidence="2 3" key="1">
    <citation type="journal article" date="2021" name="Microbiol. Resour. Announc.">
        <title>Complete Genome Sequences of Two Rhodococcus sp. Strains with Large and Linear Chromosomes, Isolated from Apple Rhizosphere.</title>
        <authorList>
            <person name="Benning S."/>
            <person name="Brugnone N."/>
            <person name="Siani R."/>
            <person name="Kublik S."/>
            <person name="Schloter M."/>
            <person name="Rad V."/>
        </authorList>
    </citation>
    <scope>NUCLEOTIDE SEQUENCE [LARGE SCALE GENOMIC DNA]</scope>
    <source>
        <strain evidence="2 3">R79</strain>
    </source>
</reference>
<dbReference type="EMBL" id="CP070619">
    <property type="protein sequence ID" value="QSE90311.1"/>
    <property type="molecule type" value="Genomic_DNA"/>
</dbReference>
<proteinExistence type="predicted"/>
<accession>A0A974ZU07</accession>
<gene>
    <name evidence="2" type="ORF">JWS13_17635</name>
</gene>
<feature type="region of interest" description="Disordered" evidence="1">
    <location>
        <begin position="19"/>
        <end position="65"/>
    </location>
</feature>
<evidence type="ECO:0000256" key="1">
    <source>
        <dbReference type="SAM" id="MobiDB-lite"/>
    </source>
</evidence>
<keyword evidence="3" id="KW-1185">Reference proteome</keyword>
<name>A0A974ZU07_9NOCA</name>
<feature type="compositionally biased region" description="Basic and acidic residues" evidence="1">
    <location>
        <begin position="19"/>
        <end position="55"/>
    </location>
</feature>
<evidence type="ECO:0000313" key="3">
    <source>
        <dbReference type="Proteomes" id="UP000662986"/>
    </source>
</evidence>
<reference evidence="2 3" key="2">
    <citation type="journal article" date="2022" name="Arch. Microbiol.">
        <title>Rhodococcus pseudokoreensis sp. nov. isolated from the rhizosphere of young M26 apple rootstocks.</title>
        <authorList>
            <person name="Kampfer P."/>
            <person name="Glaeser S.P."/>
            <person name="Blom J."/>
            <person name="Wolf J."/>
            <person name="Benning S."/>
            <person name="Schloter M."/>
            <person name="Neumann-Schaal M."/>
        </authorList>
    </citation>
    <scope>NUCLEOTIDE SEQUENCE [LARGE SCALE GENOMIC DNA]</scope>
    <source>
        <strain evidence="2 3">R79</strain>
    </source>
</reference>
<dbReference type="RefSeq" id="WP_206006782.1">
    <property type="nucleotide sequence ID" value="NZ_CP070619.1"/>
</dbReference>
<organism evidence="2 3">
    <name type="scientific">Rhodococcus pseudokoreensis</name>
    <dbReference type="NCBI Taxonomy" id="2811421"/>
    <lineage>
        <taxon>Bacteria</taxon>
        <taxon>Bacillati</taxon>
        <taxon>Actinomycetota</taxon>
        <taxon>Actinomycetes</taxon>
        <taxon>Mycobacteriales</taxon>
        <taxon>Nocardiaceae</taxon>
        <taxon>Rhodococcus</taxon>
    </lineage>
</organism>